<gene>
    <name evidence="1" type="ORF">O6H91_18G021100</name>
</gene>
<reference evidence="2" key="1">
    <citation type="journal article" date="2024" name="Proc. Natl. Acad. Sci. U.S.A.">
        <title>Extraordinary preservation of gene collinearity over three hundred million years revealed in homosporous lycophytes.</title>
        <authorList>
            <person name="Li C."/>
            <person name="Wickell D."/>
            <person name="Kuo L.Y."/>
            <person name="Chen X."/>
            <person name="Nie B."/>
            <person name="Liao X."/>
            <person name="Peng D."/>
            <person name="Ji J."/>
            <person name="Jenkins J."/>
            <person name="Williams M."/>
            <person name="Shu S."/>
            <person name="Plott C."/>
            <person name="Barry K."/>
            <person name="Rajasekar S."/>
            <person name="Grimwood J."/>
            <person name="Han X."/>
            <person name="Sun S."/>
            <person name="Hou Z."/>
            <person name="He W."/>
            <person name="Dai G."/>
            <person name="Sun C."/>
            <person name="Schmutz J."/>
            <person name="Leebens-Mack J.H."/>
            <person name="Li F.W."/>
            <person name="Wang L."/>
        </authorList>
    </citation>
    <scope>NUCLEOTIDE SEQUENCE [LARGE SCALE GENOMIC DNA]</scope>
    <source>
        <strain evidence="2">cv. PW_Plant_1</strain>
    </source>
</reference>
<accession>A0ACC2AYU0</accession>
<keyword evidence="2" id="KW-1185">Reference proteome</keyword>
<dbReference type="Proteomes" id="UP001162992">
    <property type="component" value="Chromosome 18"/>
</dbReference>
<comment type="caution">
    <text evidence="1">The sequence shown here is derived from an EMBL/GenBank/DDBJ whole genome shotgun (WGS) entry which is preliminary data.</text>
</comment>
<evidence type="ECO:0000313" key="2">
    <source>
        <dbReference type="Proteomes" id="UP001162992"/>
    </source>
</evidence>
<name>A0ACC2AYU0_DIPCM</name>
<evidence type="ECO:0000313" key="1">
    <source>
        <dbReference type="EMBL" id="KAJ7522650.1"/>
    </source>
</evidence>
<organism evidence="1 2">
    <name type="scientific">Diphasiastrum complanatum</name>
    <name type="common">Issler's clubmoss</name>
    <name type="synonym">Lycopodium complanatum</name>
    <dbReference type="NCBI Taxonomy" id="34168"/>
    <lineage>
        <taxon>Eukaryota</taxon>
        <taxon>Viridiplantae</taxon>
        <taxon>Streptophyta</taxon>
        <taxon>Embryophyta</taxon>
        <taxon>Tracheophyta</taxon>
        <taxon>Lycopodiopsida</taxon>
        <taxon>Lycopodiales</taxon>
        <taxon>Lycopodiaceae</taxon>
        <taxon>Lycopodioideae</taxon>
        <taxon>Diphasiastrum</taxon>
    </lineage>
</organism>
<protein>
    <submittedName>
        <fullName evidence="1">Uncharacterized protein</fullName>
    </submittedName>
</protein>
<dbReference type="EMBL" id="CM055109">
    <property type="protein sequence ID" value="KAJ7522650.1"/>
    <property type="molecule type" value="Genomic_DNA"/>
</dbReference>
<sequence length="123" mass="12713">MANTNLSIIMGLLLFSLLAADASIVSAATCNLAPLAPCLSAAKKGGPAPSQACCSSVQKLSPSCLCQGVQSSAAKSLHVDIPTALGIPQHCGLKVPRGFKCLNRLQSSRRLNFTLGCFMLVLI</sequence>
<proteinExistence type="predicted"/>